<dbReference type="EMBL" id="JAPEVG010000074">
    <property type="protein sequence ID" value="KAJ8487724.1"/>
    <property type="molecule type" value="Genomic_DNA"/>
</dbReference>
<keyword evidence="2" id="KW-1133">Transmembrane helix</keyword>
<organism evidence="3 4">
    <name type="scientific">Trametes cubensis</name>
    <dbReference type="NCBI Taxonomy" id="1111947"/>
    <lineage>
        <taxon>Eukaryota</taxon>
        <taxon>Fungi</taxon>
        <taxon>Dikarya</taxon>
        <taxon>Basidiomycota</taxon>
        <taxon>Agaricomycotina</taxon>
        <taxon>Agaricomycetes</taxon>
        <taxon>Polyporales</taxon>
        <taxon>Polyporaceae</taxon>
        <taxon>Trametes</taxon>
    </lineage>
</organism>
<dbReference type="Proteomes" id="UP001215151">
    <property type="component" value="Unassembled WGS sequence"/>
</dbReference>
<proteinExistence type="predicted"/>
<feature type="region of interest" description="Disordered" evidence="1">
    <location>
        <begin position="221"/>
        <end position="255"/>
    </location>
</feature>
<reference evidence="3" key="1">
    <citation type="submission" date="2022-11" db="EMBL/GenBank/DDBJ databases">
        <title>Genome Sequence of Cubamyces cubensis.</title>
        <authorList>
            <person name="Buettner E."/>
        </authorList>
    </citation>
    <scope>NUCLEOTIDE SEQUENCE</scope>
    <source>
        <strain evidence="3">MPL-01</strain>
    </source>
</reference>
<feature type="transmembrane region" description="Helical" evidence="2">
    <location>
        <begin position="131"/>
        <end position="150"/>
    </location>
</feature>
<gene>
    <name evidence="3" type="ORF">ONZ51_g4000</name>
</gene>
<keyword evidence="2" id="KW-0812">Transmembrane</keyword>
<protein>
    <recommendedName>
        <fullName evidence="5">Transmembrane protein</fullName>
    </recommendedName>
</protein>
<sequence length="255" mass="28056">MQRRKKSRAHPRYLAVHDEFAGIAPRLNRLPQRLDYTLIPAPLDLSAPLVDEKAELPAIIVTPSSPVFESEFFIAFLAPPPSPTFSQRLASMMPSLPSLHSYLPSQIQLPATPFKSSYDEGRSSFSFRGSVRTVILLFVLLFIMASHLVMHRIATNHPHLDFDVTPEHDIALGVATLSRPVDVDLPGARMDTNDVDPETSDPSTAGWLDLHALWVPLPATNTRSPKDFVVVEPSPSAPAQSNDNDNAEDRPQAAA</sequence>
<evidence type="ECO:0000313" key="4">
    <source>
        <dbReference type="Proteomes" id="UP001215151"/>
    </source>
</evidence>
<keyword evidence="2" id="KW-0472">Membrane</keyword>
<evidence type="ECO:0008006" key="5">
    <source>
        <dbReference type="Google" id="ProtNLM"/>
    </source>
</evidence>
<evidence type="ECO:0000256" key="1">
    <source>
        <dbReference type="SAM" id="MobiDB-lite"/>
    </source>
</evidence>
<comment type="caution">
    <text evidence="3">The sequence shown here is derived from an EMBL/GenBank/DDBJ whole genome shotgun (WGS) entry which is preliminary data.</text>
</comment>
<evidence type="ECO:0000256" key="2">
    <source>
        <dbReference type="SAM" id="Phobius"/>
    </source>
</evidence>
<dbReference type="AlphaFoldDB" id="A0AAD7XCZ1"/>
<accession>A0AAD7XCZ1</accession>
<keyword evidence="4" id="KW-1185">Reference proteome</keyword>
<evidence type="ECO:0000313" key="3">
    <source>
        <dbReference type="EMBL" id="KAJ8487724.1"/>
    </source>
</evidence>
<name>A0AAD7XCZ1_9APHY</name>